<accession>A0A8T3C218</accession>
<reference evidence="1" key="1">
    <citation type="journal article" date="2022" name="Front. Genet.">
        <title>Chromosome-Scale Assembly of the Dendrobium nobile Genome Provides Insights Into the Molecular Mechanism of the Biosynthesis of the Medicinal Active Ingredient of Dendrobium.</title>
        <authorList>
            <person name="Xu Q."/>
            <person name="Niu S.-C."/>
            <person name="Li K.-L."/>
            <person name="Zheng P.-J."/>
            <person name="Zhang X.-J."/>
            <person name="Jia Y."/>
            <person name="Liu Y."/>
            <person name="Niu Y.-X."/>
            <person name="Yu L.-H."/>
            <person name="Chen D.-F."/>
            <person name="Zhang G.-Q."/>
        </authorList>
    </citation>
    <scope>NUCLEOTIDE SEQUENCE</scope>
    <source>
        <tissue evidence="1">Leaf</tissue>
    </source>
</reference>
<gene>
    <name evidence="1" type="ORF">KFK09_005780</name>
</gene>
<evidence type="ECO:0000313" key="1">
    <source>
        <dbReference type="EMBL" id="KAI0523385.1"/>
    </source>
</evidence>
<keyword evidence="2" id="KW-1185">Reference proteome</keyword>
<comment type="caution">
    <text evidence="1">The sequence shown here is derived from an EMBL/GenBank/DDBJ whole genome shotgun (WGS) entry which is preliminary data.</text>
</comment>
<dbReference type="EMBL" id="JAGYWB010000005">
    <property type="protein sequence ID" value="KAI0523385.1"/>
    <property type="molecule type" value="Genomic_DNA"/>
</dbReference>
<sequence length="52" mass="6112">MEPTAASYNEGSKMGILAEIKIKNKEDMHSRIQRMYTLAYWTPNDIHTYSIY</sequence>
<proteinExistence type="predicted"/>
<name>A0A8T3C218_DENNO</name>
<protein>
    <submittedName>
        <fullName evidence="1">Uncharacterized protein</fullName>
    </submittedName>
</protein>
<dbReference type="Proteomes" id="UP000829196">
    <property type="component" value="Unassembled WGS sequence"/>
</dbReference>
<evidence type="ECO:0000313" key="2">
    <source>
        <dbReference type="Proteomes" id="UP000829196"/>
    </source>
</evidence>
<organism evidence="1 2">
    <name type="scientific">Dendrobium nobile</name>
    <name type="common">Orchid</name>
    <dbReference type="NCBI Taxonomy" id="94219"/>
    <lineage>
        <taxon>Eukaryota</taxon>
        <taxon>Viridiplantae</taxon>
        <taxon>Streptophyta</taxon>
        <taxon>Embryophyta</taxon>
        <taxon>Tracheophyta</taxon>
        <taxon>Spermatophyta</taxon>
        <taxon>Magnoliopsida</taxon>
        <taxon>Liliopsida</taxon>
        <taxon>Asparagales</taxon>
        <taxon>Orchidaceae</taxon>
        <taxon>Epidendroideae</taxon>
        <taxon>Malaxideae</taxon>
        <taxon>Dendrobiinae</taxon>
        <taxon>Dendrobium</taxon>
    </lineage>
</organism>
<dbReference type="AlphaFoldDB" id="A0A8T3C218"/>